<feature type="region of interest" description="Disordered" evidence="1">
    <location>
        <begin position="1"/>
        <end position="55"/>
    </location>
</feature>
<dbReference type="HOGENOM" id="CLU_858199_0_0_1"/>
<feature type="compositionally biased region" description="Polar residues" evidence="1">
    <location>
        <begin position="67"/>
        <end position="81"/>
    </location>
</feature>
<proteinExistence type="predicted"/>
<dbReference type="OrthoDB" id="3270533at2759"/>
<feature type="compositionally biased region" description="Polar residues" evidence="1">
    <location>
        <begin position="287"/>
        <end position="296"/>
    </location>
</feature>
<evidence type="ECO:0000256" key="1">
    <source>
        <dbReference type="SAM" id="MobiDB-lite"/>
    </source>
</evidence>
<reference evidence="2 3" key="1">
    <citation type="submission" date="2014-04" db="EMBL/GenBank/DDBJ databases">
        <authorList>
            <consortium name="DOE Joint Genome Institute"/>
            <person name="Kuo A."/>
            <person name="Tarkka M."/>
            <person name="Buscot F."/>
            <person name="Kohler A."/>
            <person name="Nagy L.G."/>
            <person name="Floudas D."/>
            <person name="Copeland A."/>
            <person name="Barry K.W."/>
            <person name="Cichocki N."/>
            <person name="Veneault-Fourrey C."/>
            <person name="LaButti K."/>
            <person name="Lindquist E.A."/>
            <person name="Lipzen A."/>
            <person name="Lundell T."/>
            <person name="Morin E."/>
            <person name="Murat C."/>
            <person name="Sun H."/>
            <person name="Tunlid A."/>
            <person name="Henrissat B."/>
            <person name="Grigoriev I.V."/>
            <person name="Hibbett D.S."/>
            <person name="Martin F."/>
            <person name="Nordberg H.P."/>
            <person name="Cantor M.N."/>
            <person name="Hua S.X."/>
        </authorList>
    </citation>
    <scope>NUCLEOTIDE SEQUENCE [LARGE SCALE GENOMIC DNA]</scope>
    <source>
        <strain evidence="2 3">F 1598</strain>
    </source>
</reference>
<accession>A0A0C3BUC9</accession>
<evidence type="ECO:0000313" key="2">
    <source>
        <dbReference type="EMBL" id="KIM90113.1"/>
    </source>
</evidence>
<protein>
    <submittedName>
        <fullName evidence="2">Uncharacterized protein</fullName>
    </submittedName>
</protein>
<feature type="region of interest" description="Disordered" evidence="1">
    <location>
        <begin position="67"/>
        <end position="93"/>
    </location>
</feature>
<dbReference type="Proteomes" id="UP000054166">
    <property type="component" value="Unassembled WGS sequence"/>
</dbReference>
<dbReference type="EMBL" id="KN832973">
    <property type="protein sequence ID" value="KIM90113.1"/>
    <property type="molecule type" value="Genomic_DNA"/>
</dbReference>
<organism evidence="2 3">
    <name type="scientific">Piloderma croceum (strain F 1598)</name>
    <dbReference type="NCBI Taxonomy" id="765440"/>
    <lineage>
        <taxon>Eukaryota</taxon>
        <taxon>Fungi</taxon>
        <taxon>Dikarya</taxon>
        <taxon>Basidiomycota</taxon>
        <taxon>Agaricomycotina</taxon>
        <taxon>Agaricomycetes</taxon>
        <taxon>Agaricomycetidae</taxon>
        <taxon>Atheliales</taxon>
        <taxon>Atheliaceae</taxon>
        <taxon>Piloderma</taxon>
    </lineage>
</organism>
<feature type="region of interest" description="Disordered" evidence="1">
    <location>
        <begin position="235"/>
        <end position="324"/>
    </location>
</feature>
<feature type="compositionally biased region" description="Polar residues" evidence="1">
    <location>
        <begin position="1"/>
        <end position="20"/>
    </location>
</feature>
<feature type="compositionally biased region" description="Basic residues" evidence="1">
    <location>
        <begin position="247"/>
        <end position="256"/>
    </location>
</feature>
<gene>
    <name evidence="2" type="ORF">PILCRDRAFT_811832</name>
</gene>
<reference evidence="3" key="2">
    <citation type="submission" date="2015-01" db="EMBL/GenBank/DDBJ databases">
        <title>Evolutionary Origins and Diversification of the Mycorrhizal Mutualists.</title>
        <authorList>
            <consortium name="DOE Joint Genome Institute"/>
            <consortium name="Mycorrhizal Genomics Consortium"/>
            <person name="Kohler A."/>
            <person name="Kuo A."/>
            <person name="Nagy L.G."/>
            <person name="Floudas D."/>
            <person name="Copeland A."/>
            <person name="Barry K.W."/>
            <person name="Cichocki N."/>
            <person name="Veneault-Fourrey C."/>
            <person name="LaButti K."/>
            <person name="Lindquist E.A."/>
            <person name="Lipzen A."/>
            <person name="Lundell T."/>
            <person name="Morin E."/>
            <person name="Murat C."/>
            <person name="Riley R."/>
            <person name="Ohm R."/>
            <person name="Sun H."/>
            <person name="Tunlid A."/>
            <person name="Henrissat B."/>
            <person name="Grigoriev I.V."/>
            <person name="Hibbett D.S."/>
            <person name="Martin F."/>
        </authorList>
    </citation>
    <scope>NUCLEOTIDE SEQUENCE [LARGE SCALE GENOMIC DNA]</scope>
    <source>
        <strain evidence="3">F 1598</strain>
    </source>
</reference>
<feature type="compositionally biased region" description="Low complexity" evidence="1">
    <location>
        <begin position="30"/>
        <end position="46"/>
    </location>
</feature>
<evidence type="ECO:0000313" key="3">
    <source>
        <dbReference type="Proteomes" id="UP000054166"/>
    </source>
</evidence>
<dbReference type="InParanoid" id="A0A0C3BUC9"/>
<sequence length="324" mass="36174">MSNESMTASTSTPSVNSVISKTRAHIKQNSLPSSSRASSDAPTDPDFTSPRGSSVSAKAIHFVSSRGSSTFVTHSQSQSPNRSRRHTRSTPAQDVAYGPQHLEHEYSLAYEELRSATIYALYRLGYTNPKRRSPEDEVYIPSLAMVLAARFPDVERARRRINEADRKIREALEMGHTWHNTPWPNYRVIFDEQGMAVDVVEVEAGDEEETDEDENELRELWAKFETQVCKSGPVSKVCSDHIDRGAKHTGGRPKRKCREDADDAPLDNNQRRKLEPSSSLSSLSSSATTRLENTASKPCPLRGPERDPPPRRRPGLRSANTINS</sequence>
<name>A0A0C3BUC9_PILCF</name>
<dbReference type="AlphaFoldDB" id="A0A0C3BUC9"/>
<feature type="compositionally biased region" description="Low complexity" evidence="1">
    <location>
        <begin position="277"/>
        <end position="286"/>
    </location>
</feature>
<keyword evidence="3" id="KW-1185">Reference proteome</keyword>